<dbReference type="AlphaFoldDB" id="A0A1H6FE55"/>
<accession>A0A1H6FE55</accession>
<dbReference type="Proteomes" id="UP000236724">
    <property type="component" value="Unassembled WGS sequence"/>
</dbReference>
<keyword evidence="2" id="KW-1185">Reference proteome</keyword>
<proteinExistence type="predicted"/>
<evidence type="ECO:0000313" key="2">
    <source>
        <dbReference type="Proteomes" id="UP000236724"/>
    </source>
</evidence>
<dbReference type="EMBL" id="FMSV02000528">
    <property type="protein sequence ID" value="SEH07305.1"/>
    <property type="molecule type" value="Genomic_DNA"/>
</dbReference>
<gene>
    <name evidence="1" type="ORF">MBHS_03180</name>
</gene>
<evidence type="ECO:0000313" key="1">
    <source>
        <dbReference type="EMBL" id="SEH07305.1"/>
    </source>
</evidence>
<protein>
    <submittedName>
        <fullName evidence="1">Uncharacterized protein</fullName>
    </submittedName>
</protein>
<name>A0A1H6FE55_9GAMM</name>
<organism evidence="1 2">
    <name type="scientific">Candidatus Venteria ishoeyi</name>
    <dbReference type="NCBI Taxonomy" id="1899563"/>
    <lineage>
        <taxon>Bacteria</taxon>
        <taxon>Pseudomonadati</taxon>
        <taxon>Pseudomonadota</taxon>
        <taxon>Gammaproteobacteria</taxon>
        <taxon>Thiotrichales</taxon>
        <taxon>Thiotrichaceae</taxon>
        <taxon>Venteria</taxon>
    </lineage>
</organism>
<sequence length="203" mass="23878">MQLVRKWLECAKYKYGSNTIADFDFDEIEVENDFIRHLSNAIESLINYKSREKKSIPGWSFGYICGHVQGALNVTWSNLYLLEPSKEFENLMKLKTVIELLRIDNDFSQKIEIIYSYFITHRNRGVIAKEALPDNVISLIETGKLKNINKGITRKEFDEYFENLFMTNYMSLLQSYDYMCCPDLTEYLDENEMINLVGKVHFS</sequence>
<reference evidence="1 2" key="1">
    <citation type="submission" date="2016-10" db="EMBL/GenBank/DDBJ databases">
        <authorList>
            <person name="de Groot N.N."/>
        </authorList>
    </citation>
    <scope>NUCLEOTIDE SEQUENCE [LARGE SCALE GENOMIC DNA]</scope>
    <source>
        <strain evidence="1">MBHS1</strain>
    </source>
</reference>